<evidence type="ECO:0000256" key="1">
    <source>
        <dbReference type="ARBA" id="ARBA00004123"/>
    </source>
</evidence>
<keyword evidence="4" id="KW-0862">Zinc</keyword>
<feature type="compositionally biased region" description="Polar residues" evidence="6">
    <location>
        <begin position="495"/>
        <end position="507"/>
    </location>
</feature>
<evidence type="ECO:0000256" key="6">
    <source>
        <dbReference type="SAM" id="MobiDB-lite"/>
    </source>
</evidence>
<evidence type="ECO:0000313" key="8">
    <source>
        <dbReference type="RefSeq" id="XP_065645504.1"/>
    </source>
</evidence>
<evidence type="ECO:0000256" key="5">
    <source>
        <dbReference type="ARBA" id="ARBA00023242"/>
    </source>
</evidence>
<feature type="compositionally biased region" description="Basic and acidic residues" evidence="6">
    <location>
        <begin position="508"/>
        <end position="522"/>
    </location>
</feature>
<protein>
    <submittedName>
        <fullName evidence="8">Zinc finger BED domain-containing protein 4-like</fullName>
    </submittedName>
</protein>
<feature type="compositionally biased region" description="Polar residues" evidence="6">
    <location>
        <begin position="20"/>
        <end position="29"/>
    </location>
</feature>
<dbReference type="Gene3D" id="1.10.10.1070">
    <property type="entry name" value="Zinc finger, BED domain-containing"/>
    <property type="match status" value="1"/>
</dbReference>
<accession>A0ABM4B9F0</accession>
<dbReference type="RefSeq" id="XP_065645504.1">
    <property type="nucleotide sequence ID" value="XM_065789432.1"/>
</dbReference>
<feature type="compositionally biased region" description="Basic and acidic residues" evidence="6">
    <location>
        <begin position="1"/>
        <end position="11"/>
    </location>
</feature>
<dbReference type="PANTHER" id="PTHR46481">
    <property type="entry name" value="ZINC FINGER BED DOMAIN-CONTAINING PROTEIN 4"/>
    <property type="match status" value="1"/>
</dbReference>
<reference evidence="8" key="2">
    <citation type="submission" date="2025-08" db="UniProtKB">
        <authorList>
            <consortium name="RefSeq"/>
        </authorList>
    </citation>
    <scope>IDENTIFICATION</scope>
</reference>
<reference evidence="7" key="1">
    <citation type="submission" date="2025-05" db="UniProtKB">
        <authorList>
            <consortium name="RefSeq"/>
        </authorList>
    </citation>
    <scope>NUCLEOTIDE SEQUENCE [LARGE SCALE GENOMIC DNA]</scope>
</reference>
<dbReference type="InterPro" id="IPR012337">
    <property type="entry name" value="RNaseH-like_sf"/>
</dbReference>
<dbReference type="Proteomes" id="UP001652625">
    <property type="component" value="Chromosome 02"/>
</dbReference>
<dbReference type="GeneID" id="136075978"/>
<evidence type="ECO:0000256" key="4">
    <source>
        <dbReference type="ARBA" id="ARBA00022833"/>
    </source>
</evidence>
<organism evidence="7 8">
    <name type="scientific">Hydra vulgaris</name>
    <name type="common">Hydra</name>
    <name type="synonym">Hydra attenuata</name>
    <dbReference type="NCBI Taxonomy" id="6087"/>
    <lineage>
        <taxon>Eukaryota</taxon>
        <taxon>Metazoa</taxon>
        <taxon>Cnidaria</taxon>
        <taxon>Hydrozoa</taxon>
        <taxon>Hydroidolina</taxon>
        <taxon>Anthoathecata</taxon>
        <taxon>Aplanulata</taxon>
        <taxon>Hydridae</taxon>
        <taxon>Hydra</taxon>
    </lineage>
</organism>
<dbReference type="PANTHER" id="PTHR46481:SF10">
    <property type="entry name" value="ZINC FINGER BED DOMAIN-CONTAINING PROTEIN 39"/>
    <property type="match status" value="1"/>
</dbReference>
<name>A0ABM4B9F0_HYDVU</name>
<sequence>MTENKKRVKEEDVVDVTTDSCENTESSDNVDFQVDTPAILKVENKSTPVLGARSEEISPGKINEKVEIKVEVYNTTNVSLREILQKKELWQLDNPKAQVITKLIGEMICLDLQPYSIVEDKGFTRLLKNLAPKYTIPSRKYFSAKVIPLMYETIKAKVKYELDQADFLSLTCDDWTCQHTIQSYYSLTARFVTHEFIVNHIILQVTHFPESHTGHNISKFINEALQTWEISHEKIHAVLTDNAANVMAAIKESNMGDKHLPCLIHTLQLCVQKKIFREQETTSDAIAVFRALAGHFHHSSSAVTKLKEIQSQLKLPEHKIFQDVSTRWNSTYYMLERFIEQKKAITLYCITRTQTNAKNPTENQWQLAKMLVCILKHFESATKEMSKETACTSEIIPFIYAMEKFLDYACDTATEIKTVVYELKKDFNCRFQKYKDNVDLKVAMMLGSRFKLKFVEETNNNRFKEILYLEFSQFCSESHLQQAKEIDFSVARGSGSDSEGSLNSFSESKLHESDSDFDDHGSPLKKTN</sequence>
<evidence type="ECO:0000256" key="2">
    <source>
        <dbReference type="ARBA" id="ARBA00022723"/>
    </source>
</evidence>
<keyword evidence="3" id="KW-0863">Zinc-finger</keyword>
<dbReference type="SUPFAM" id="SSF53098">
    <property type="entry name" value="Ribonuclease H-like"/>
    <property type="match status" value="1"/>
</dbReference>
<evidence type="ECO:0000256" key="3">
    <source>
        <dbReference type="ARBA" id="ARBA00022771"/>
    </source>
</evidence>
<comment type="subcellular location">
    <subcellularLocation>
        <location evidence="1">Nucleus</location>
    </subcellularLocation>
</comment>
<dbReference type="InterPro" id="IPR052035">
    <property type="entry name" value="ZnF_BED_domain_contain"/>
</dbReference>
<feature type="region of interest" description="Disordered" evidence="6">
    <location>
        <begin position="491"/>
        <end position="528"/>
    </location>
</feature>
<keyword evidence="2" id="KW-0479">Metal-binding</keyword>
<gene>
    <name evidence="8" type="primary">LOC136075978</name>
</gene>
<evidence type="ECO:0000313" key="7">
    <source>
        <dbReference type="Proteomes" id="UP001652625"/>
    </source>
</evidence>
<dbReference type="SUPFAM" id="SSF140996">
    <property type="entry name" value="Hermes dimerisation domain"/>
    <property type="match status" value="1"/>
</dbReference>
<proteinExistence type="predicted"/>
<keyword evidence="7" id="KW-1185">Reference proteome</keyword>
<feature type="region of interest" description="Disordered" evidence="6">
    <location>
        <begin position="1"/>
        <end position="29"/>
    </location>
</feature>
<keyword evidence="5" id="KW-0539">Nucleus</keyword>